<proteinExistence type="predicted"/>
<sequence length="85" mass="9920">MRYKAFLGSDEFTYSDECTELYNKVSSFMTNIAESDGSTGTFEIVQEPLCEIPLFYALVDFPTWAEALFLIQFREYSWDILEESE</sequence>
<name>A0A1S6UAG2_9CAUD</name>
<gene>
    <name evidence="1" type="ORF">BF_0198</name>
</gene>
<dbReference type="OrthoDB" id="26820at10239"/>
<reference evidence="1" key="1">
    <citation type="submission" date="2017-02" db="EMBL/GenBank/DDBJ databases">
        <title>Genome sequence of Serratia marcescens phage BF.</title>
        <authorList>
            <person name="Casey E."/>
            <person name="Fitzgerald B."/>
            <person name="Mahony J."/>
            <person name="Lugli G."/>
            <person name="Ventura M."/>
            <person name="van Sinderen D."/>
        </authorList>
    </citation>
    <scope>NUCLEOTIDE SEQUENCE [LARGE SCALE GENOMIC DNA]</scope>
</reference>
<dbReference type="Proteomes" id="UP000221837">
    <property type="component" value="Genome"/>
</dbReference>
<dbReference type="EMBL" id="KY630187">
    <property type="protein sequence ID" value="AQW88723.1"/>
    <property type="molecule type" value="Genomic_DNA"/>
</dbReference>
<evidence type="ECO:0000313" key="2">
    <source>
        <dbReference type="Proteomes" id="UP000221837"/>
    </source>
</evidence>
<keyword evidence="2" id="KW-1185">Reference proteome</keyword>
<organism evidence="1 2">
    <name type="scientific">Serratia phage BF</name>
    <dbReference type="NCBI Taxonomy" id="1962671"/>
    <lineage>
        <taxon>Viruses</taxon>
        <taxon>Duplodnaviria</taxon>
        <taxon>Heunggongvirae</taxon>
        <taxon>Uroviricota</taxon>
        <taxon>Caudoviricetes</taxon>
        <taxon>Eneladusvirus</taxon>
        <taxon>Eneladusvirus BF</taxon>
    </lineage>
</organism>
<evidence type="ECO:0000313" key="1">
    <source>
        <dbReference type="EMBL" id="AQW88723.1"/>
    </source>
</evidence>
<accession>A0A1S6UAG2</accession>
<protein>
    <submittedName>
        <fullName evidence="1">Uncharacterized protein</fullName>
    </submittedName>
</protein>